<name>A0A9P0LB64_ACAOB</name>
<dbReference type="AlphaFoldDB" id="A0A9P0LB64"/>
<accession>A0A9P0LB64</accession>
<feature type="compositionally biased region" description="Polar residues" evidence="1">
    <location>
        <begin position="83"/>
        <end position="101"/>
    </location>
</feature>
<keyword evidence="3" id="KW-1185">Reference proteome</keyword>
<comment type="caution">
    <text evidence="2">The sequence shown here is derived from an EMBL/GenBank/DDBJ whole genome shotgun (WGS) entry which is preliminary data.</text>
</comment>
<evidence type="ECO:0000313" key="3">
    <source>
        <dbReference type="Proteomes" id="UP001152888"/>
    </source>
</evidence>
<dbReference type="EMBL" id="CAKOFQ010007137">
    <property type="protein sequence ID" value="CAH1992242.1"/>
    <property type="molecule type" value="Genomic_DNA"/>
</dbReference>
<evidence type="ECO:0000313" key="2">
    <source>
        <dbReference type="EMBL" id="CAH1992242.1"/>
    </source>
</evidence>
<dbReference type="Proteomes" id="UP001152888">
    <property type="component" value="Unassembled WGS sequence"/>
</dbReference>
<reference evidence="2" key="1">
    <citation type="submission" date="2022-03" db="EMBL/GenBank/DDBJ databases">
        <authorList>
            <person name="Sayadi A."/>
        </authorList>
    </citation>
    <scope>NUCLEOTIDE SEQUENCE</scope>
</reference>
<evidence type="ECO:0000256" key="1">
    <source>
        <dbReference type="SAM" id="MobiDB-lite"/>
    </source>
</evidence>
<organism evidence="2 3">
    <name type="scientific">Acanthoscelides obtectus</name>
    <name type="common">Bean weevil</name>
    <name type="synonym">Bruchus obtectus</name>
    <dbReference type="NCBI Taxonomy" id="200917"/>
    <lineage>
        <taxon>Eukaryota</taxon>
        <taxon>Metazoa</taxon>
        <taxon>Ecdysozoa</taxon>
        <taxon>Arthropoda</taxon>
        <taxon>Hexapoda</taxon>
        <taxon>Insecta</taxon>
        <taxon>Pterygota</taxon>
        <taxon>Neoptera</taxon>
        <taxon>Endopterygota</taxon>
        <taxon>Coleoptera</taxon>
        <taxon>Polyphaga</taxon>
        <taxon>Cucujiformia</taxon>
        <taxon>Chrysomeloidea</taxon>
        <taxon>Chrysomelidae</taxon>
        <taxon>Bruchinae</taxon>
        <taxon>Bruchini</taxon>
        <taxon>Acanthoscelides</taxon>
    </lineage>
</organism>
<feature type="region of interest" description="Disordered" evidence="1">
    <location>
        <begin position="83"/>
        <end position="114"/>
    </location>
</feature>
<sequence length="114" mass="12983">MSDEVVKFLEKEQQDDEIFHDSISTEQEVCRNISCLNKYGDLRVARCEVKMQNRLIGELQQSNKSLNRIISLLQTQHNSEVIQNHNNTSYTQSCQNGSTDGLSPPAETRGEVLQ</sequence>
<dbReference type="OrthoDB" id="6795041at2759"/>
<gene>
    <name evidence="2" type="ORF">ACAOBT_LOCUS20746</name>
</gene>
<protein>
    <submittedName>
        <fullName evidence="2">Uncharacterized protein</fullName>
    </submittedName>
</protein>
<proteinExistence type="predicted"/>